<dbReference type="GO" id="GO:0019243">
    <property type="term" value="P:methylglyoxal catabolic process to D-lactate via S-lactoyl-glutathione"/>
    <property type="evidence" value="ECO:0007669"/>
    <property type="project" value="InterPro"/>
</dbReference>
<comment type="similarity">
    <text evidence="4">Belongs to the metallo-beta-lactamase superfamily. Glyoxalase II family.</text>
</comment>
<keyword evidence="6" id="KW-0479">Metal-binding</keyword>
<evidence type="ECO:0000256" key="5">
    <source>
        <dbReference type="ARBA" id="ARBA00011917"/>
    </source>
</evidence>
<comment type="cofactor">
    <cofactor evidence="2">
        <name>Zn(2+)</name>
        <dbReference type="ChEBI" id="CHEBI:29105"/>
    </cofactor>
</comment>
<evidence type="ECO:0000256" key="8">
    <source>
        <dbReference type="ARBA" id="ARBA00022833"/>
    </source>
</evidence>
<sequence length="361" mass="37210">MRVAVVSGAALRSLAVLGARQGRGRATVAFLAGAGRQQRSWTTSALVATPGGGASSSSTFGRKAASCGAASQATRGGAVSSKQRAMASMLASSSTPEEPNEAAAGVCAEVITVIAAAQARGVEISTLLCTHKHWDHSGGNEAMKKMIPGLEVVSSAYEEGVPAMTLALKDREEYALGSLTVRALHTPCHTRGHVLFFVTSPAAAAAAGAGAGEGGDGAAAPLVFSGDTLFVGGCGRFFEGDASQMSNALQGVAASLPGATRVFCGHEYTVSNLQFAKSVEPENSAVLDKLDWSRRVLAKGGYTVPSTISQELKHNPFMRVDETAVREATGSGDSVTAMKRLREMKNSFRPPPENPGRFPAL</sequence>
<dbReference type="EMBL" id="FN647972">
    <property type="protein sequence ID" value="CBJ29150.1"/>
    <property type="molecule type" value="Genomic_DNA"/>
</dbReference>
<dbReference type="InterPro" id="IPR001279">
    <property type="entry name" value="Metallo-B-lactamas"/>
</dbReference>
<dbReference type="Gene3D" id="3.60.15.10">
    <property type="entry name" value="Ribonuclease Z/Hydroxyacylglutathione hydrolase-like"/>
    <property type="match status" value="1"/>
</dbReference>
<evidence type="ECO:0000256" key="6">
    <source>
        <dbReference type="ARBA" id="ARBA00022723"/>
    </source>
</evidence>
<dbReference type="InterPro" id="IPR035680">
    <property type="entry name" value="Clx_II_MBL"/>
</dbReference>
<dbReference type="OrthoDB" id="515692at2759"/>
<evidence type="ECO:0000256" key="3">
    <source>
        <dbReference type="ARBA" id="ARBA00004963"/>
    </source>
</evidence>
<dbReference type="InterPro" id="IPR017782">
    <property type="entry name" value="Hydroxyacylglutathione_Hdrlase"/>
</dbReference>
<dbReference type="STRING" id="2880.D7FJP8"/>
<dbReference type="GO" id="GO:0004416">
    <property type="term" value="F:hydroxyacylglutathione hydrolase activity"/>
    <property type="evidence" value="ECO:0007669"/>
    <property type="project" value="UniProtKB-EC"/>
</dbReference>
<dbReference type="Proteomes" id="UP000002630">
    <property type="component" value="Linkage Group LG16"/>
</dbReference>
<evidence type="ECO:0000256" key="4">
    <source>
        <dbReference type="ARBA" id="ARBA00006759"/>
    </source>
</evidence>
<evidence type="ECO:0000259" key="10">
    <source>
        <dbReference type="SMART" id="SM00849"/>
    </source>
</evidence>
<dbReference type="CDD" id="cd07723">
    <property type="entry name" value="hydroxyacylglutathione_hydrolase_MBL-fold"/>
    <property type="match status" value="1"/>
</dbReference>
<dbReference type="NCBIfam" id="TIGR03413">
    <property type="entry name" value="GSH_gloB"/>
    <property type="match status" value="1"/>
</dbReference>
<protein>
    <recommendedName>
        <fullName evidence="5">hydroxyacylglutathione hydrolase</fullName>
        <ecNumber evidence="5">3.1.2.6</ecNumber>
    </recommendedName>
    <alternativeName>
        <fullName evidence="9">Glyoxalase II</fullName>
    </alternativeName>
</protein>
<dbReference type="Pfam" id="PF16123">
    <property type="entry name" value="HAGH_C"/>
    <property type="match status" value="1"/>
</dbReference>
<name>D7FJP8_ECTSI</name>
<reference evidence="11 12" key="1">
    <citation type="journal article" date="2010" name="Nature">
        <title>The Ectocarpus genome and the independent evolution of multicellularity in brown algae.</title>
        <authorList>
            <person name="Cock J.M."/>
            <person name="Sterck L."/>
            <person name="Rouze P."/>
            <person name="Scornet D."/>
            <person name="Allen A.E."/>
            <person name="Amoutzias G."/>
            <person name="Anthouard V."/>
            <person name="Artiguenave F."/>
            <person name="Aury J.M."/>
            <person name="Badger J.H."/>
            <person name="Beszteri B."/>
            <person name="Billiau K."/>
            <person name="Bonnet E."/>
            <person name="Bothwell J.H."/>
            <person name="Bowler C."/>
            <person name="Boyen C."/>
            <person name="Brownlee C."/>
            <person name="Carrano C.J."/>
            <person name="Charrier B."/>
            <person name="Cho G.Y."/>
            <person name="Coelho S.M."/>
            <person name="Collen J."/>
            <person name="Corre E."/>
            <person name="Da Silva C."/>
            <person name="Delage L."/>
            <person name="Delaroque N."/>
            <person name="Dittami S.M."/>
            <person name="Doulbeau S."/>
            <person name="Elias M."/>
            <person name="Farnham G."/>
            <person name="Gachon C.M."/>
            <person name="Gschloessl B."/>
            <person name="Heesch S."/>
            <person name="Jabbari K."/>
            <person name="Jubin C."/>
            <person name="Kawai H."/>
            <person name="Kimura K."/>
            <person name="Kloareg B."/>
            <person name="Kupper F.C."/>
            <person name="Lang D."/>
            <person name="Le Bail A."/>
            <person name="Leblanc C."/>
            <person name="Lerouge P."/>
            <person name="Lohr M."/>
            <person name="Lopez P.J."/>
            <person name="Martens C."/>
            <person name="Maumus F."/>
            <person name="Michel G."/>
            <person name="Miranda-Saavedra D."/>
            <person name="Morales J."/>
            <person name="Moreau H."/>
            <person name="Motomura T."/>
            <person name="Nagasato C."/>
            <person name="Napoli C.A."/>
            <person name="Nelson D.R."/>
            <person name="Nyvall-Collen P."/>
            <person name="Peters A.F."/>
            <person name="Pommier C."/>
            <person name="Potin P."/>
            <person name="Poulain J."/>
            <person name="Quesneville H."/>
            <person name="Read B."/>
            <person name="Rensing S.A."/>
            <person name="Ritter A."/>
            <person name="Rousvoal S."/>
            <person name="Samanta M."/>
            <person name="Samson G."/>
            <person name="Schroeder D.C."/>
            <person name="Segurens B."/>
            <person name="Strittmatter M."/>
            <person name="Tonon T."/>
            <person name="Tregear J.W."/>
            <person name="Valentin K."/>
            <person name="von Dassow P."/>
            <person name="Yamagishi T."/>
            <person name="Van de Peer Y."/>
            <person name="Wincker P."/>
        </authorList>
    </citation>
    <scope>NUCLEOTIDE SEQUENCE [LARGE SCALE GENOMIC DNA]</scope>
    <source>
        <strain evidence="12">Ec32 / CCAP1310/4</strain>
    </source>
</reference>
<dbReference type="EC" id="3.1.2.6" evidence="5"/>
<evidence type="ECO:0000256" key="1">
    <source>
        <dbReference type="ARBA" id="ARBA00001623"/>
    </source>
</evidence>
<dbReference type="eggNOG" id="KOG0813">
    <property type="taxonomic scope" value="Eukaryota"/>
</dbReference>
<dbReference type="SMART" id="SM00849">
    <property type="entry name" value="Lactamase_B"/>
    <property type="match status" value="1"/>
</dbReference>
<comment type="pathway">
    <text evidence="3">Secondary metabolite metabolism; methylglyoxal degradation; (R)-lactate from methylglyoxal: step 2/2.</text>
</comment>
<keyword evidence="7" id="KW-0378">Hydrolase</keyword>
<evidence type="ECO:0000256" key="7">
    <source>
        <dbReference type="ARBA" id="ARBA00022801"/>
    </source>
</evidence>
<dbReference type="AlphaFoldDB" id="D7FJP8"/>
<evidence type="ECO:0000256" key="9">
    <source>
        <dbReference type="ARBA" id="ARBA00031044"/>
    </source>
</evidence>
<dbReference type="EMBL" id="FN649741">
    <property type="protein sequence ID" value="CBJ29150.1"/>
    <property type="molecule type" value="Genomic_DNA"/>
</dbReference>
<evidence type="ECO:0000313" key="11">
    <source>
        <dbReference type="EMBL" id="CBJ29150.1"/>
    </source>
</evidence>
<evidence type="ECO:0000313" key="12">
    <source>
        <dbReference type="Proteomes" id="UP000002630"/>
    </source>
</evidence>
<dbReference type="GO" id="GO:0046872">
    <property type="term" value="F:metal ion binding"/>
    <property type="evidence" value="ECO:0007669"/>
    <property type="project" value="UniProtKB-KW"/>
</dbReference>
<accession>D7FJP8</accession>
<keyword evidence="8" id="KW-0862">Zinc</keyword>
<dbReference type="InterPro" id="IPR032282">
    <property type="entry name" value="HAGH_C"/>
</dbReference>
<proteinExistence type="inferred from homology"/>
<evidence type="ECO:0000256" key="2">
    <source>
        <dbReference type="ARBA" id="ARBA00001947"/>
    </source>
</evidence>
<dbReference type="PANTHER" id="PTHR11935">
    <property type="entry name" value="BETA LACTAMASE DOMAIN"/>
    <property type="match status" value="1"/>
</dbReference>
<gene>
    <name evidence="11" type="ORF">Esi_0136_0009</name>
</gene>
<comment type="catalytic activity">
    <reaction evidence="1">
        <text>an S-(2-hydroxyacyl)glutathione + H2O = a 2-hydroxy carboxylate + glutathione + H(+)</text>
        <dbReference type="Rhea" id="RHEA:21864"/>
        <dbReference type="ChEBI" id="CHEBI:15377"/>
        <dbReference type="ChEBI" id="CHEBI:15378"/>
        <dbReference type="ChEBI" id="CHEBI:57925"/>
        <dbReference type="ChEBI" id="CHEBI:58896"/>
        <dbReference type="ChEBI" id="CHEBI:71261"/>
        <dbReference type="EC" id="3.1.2.6"/>
    </reaction>
</comment>
<dbReference type="InterPro" id="IPR036866">
    <property type="entry name" value="RibonucZ/Hydroxyglut_hydro"/>
</dbReference>
<dbReference type="SUPFAM" id="SSF56281">
    <property type="entry name" value="Metallo-hydrolase/oxidoreductase"/>
    <property type="match status" value="1"/>
</dbReference>
<feature type="domain" description="Metallo-beta-lactamase" evidence="10">
    <location>
        <begin position="5"/>
        <end position="266"/>
    </location>
</feature>
<dbReference type="OMA" id="CKERARF"/>
<organism evidence="11 12">
    <name type="scientific">Ectocarpus siliculosus</name>
    <name type="common">Brown alga</name>
    <name type="synonym">Conferva siliculosa</name>
    <dbReference type="NCBI Taxonomy" id="2880"/>
    <lineage>
        <taxon>Eukaryota</taxon>
        <taxon>Sar</taxon>
        <taxon>Stramenopiles</taxon>
        <taxon>Ochrophyta</taxon>
        <taxon>PX clade</taxon>
        <taxon>Phaeophyceae</taxon>
        <taxon>Ectocarpales</taxon>
        <taxon>Ectocarpaceae</taxon>
        <taxon>Ectocarpus</taxon>
    </lineage>
</organism>
<keyword evidence="12" id="KW-1185">Reference proteome</keyword>
<dbReference type="PANTHER" id="PTHR11935:SF94">
    <property type="entry name" value="TENZING NORGAY, ISOFORM C"/>
    <property type="match status" value="1"/>
</dbReference>
<dbReference type="InParanoid" id="D7FJP8"/>